<evidence type="ECO:0000256" key="4">
    <source>
        <dbReference type="ARBA" id="ARBA00022692"/>
    </source>
</evidence>
<evidence type="ECO:0000256" key="2">
    <source>
        <dbReference type="ARBA" id="ARBA00022448"/>
    </source>
</evidence>
<feature type="transmembrane region" description="Helical" evidence="7">
    <location>
        <begin position="24"/>
        <end position="42"/>
    </location>
</feature>
<dbReference type="EMBL" id="CAFBMF010000158">
    <property type="protein sequence ID" value="CAB4913210.1"/>
    <property type="molecule type" value="Genomic_DNA"/>
</dbReference>
<dbReference type="EMBL" id="CAEZZP010000016">
    <property type="protein sequence ID" value="CAB4765452.1"/>
    <property type="molecule type" value="Genomic_DNA"/>
</dbReference>
<evidence type="ECO:0000313" key="12">
    <source>
        <dbReference type="EMBL" id="CAB4881424.1"/>
    </source>
</evidence>
<dbReference type="GO" id="GO:0022857">
    <property type="term" value="F:transmembrane transporter activity"/>
    <property type="evidence" value="ECO:0007669"/>
    <property type="project" value="InterPro"/>
</dbReference>
<evidence type="ECO:0000313" key="10">
    <source>
        <dbReference type="EMBL" id="CAB4765452.1"/>
    </source>
</evidence>
<feature type="transmembrane region" description="Helical" evidence="7">
    <location>
        <begin position="281"/>
        <end position="302"/>
    </location>
</feature>
<dbReference type="GO" id="GO:0005886">
    <property type="term" value="C:plasma membrane"/>
    <property type="evidence" value="ECO:0007669"/>
    <property type="project" value="UniProtKB-SubCell"/>
</dbReference>
<dbReference type="Pfam" id="PF07690">
    <property type="entry name" value="MFS_1"/>
    <property type="match status" value="2"/>
</dbReference>
<dbReference type="InterPro" id="IPR020846">
    <property type="entry name" value="MFS_dom"/>
</dbReference>
<evidence type="ECO:0000256" key="7">
    <source>
        <dbReference type="SAM" id="Phobius"/>
    </source>
</evidence>
<dbReference type="Gene3D" id="1.20.1250.20">
    <property type="entry name" value="MFS general substrate transporter like domains"/>
    <property type="match status" value="1"/>
</dbReference>
<protein>
    <submittedName>
        <fullName evidence="13">Unannotated protein</fullName>
    </submittedName>
</protein>
<feature type="transmembrane region" description="Helical" evidence="7">
    <location>
        <begin position="308"/>
        <end position="329"/>
    </location>
</feature>
<evidence type="ECO:0000313" key="13">
    <source>
        <dbReference type="EMBL" id="CAB4913210.1"/>
    </source>
</evidence>
<feature type="domain" description="Major facilitator superfamily (MFS) profile" evidence="8">
    <location>
        <begin position="1"/>
        <end position="333"/>
    </location>
</feature>
<dbReference type="PANTHER" id="PTHR23517:SF3">
    <property type="entry name" value="INTEGRAL MEMBRANE TRANSPORT PROTEIN"/>
    <property type="match status" value="1"/>
</dbReference>
<feature type="transmembrane region" description="Helical" evidence="7">
    <location>
        <begin position="83"/>
        <end position="107"/>
    </location>
</feature>
<dbReference type="EMBL" id="CAFAAL010000009">
    <property type="protein sequence ID" value="CAB4793721.1"/>
    <property type="molecule type" value="Genomic_DNA"/>
</dbReference>
<dbReference type="AlphaFoldDB" id="A0A6J7HA57"/>
<feature type="transmembrane region" description="Helical" evidence="7">
    <location>
        <begin position="223"/>
        <end position="240"/>
    </location>
</feature>
<keyword evidence="3" id="KW-1003">Cell membrane</keyword>
<dbReference type="PROSITE" id="PS50850">
    <property type="entry name" value="MFS"/>
    <property type="match status" value="1"/>
</dbReference>
<keyword evidence="6 7" id="KW-0472">Membrane</keyword>
<comment type="subcellular location">
    <subcellularLocation>
        <location evidence="1">Cell membrane</location>
        <topology evidence="1">Multi-pass membrane protein</topology>
    </subcellularLocation>
</comment>
<proteinExistence type="predicted"/>
<dbReference type="InterPro" id="IPR011701">
    <property type="entry name" value="MFS"/>
</dbReference>
<dbReference type="EMBL" id="CAFBPS010000179">
    <property type="protein sequence ID" value="CAB5036720.1"/>
    <property type="molecule type" value="Genomic_DNA"/>
</dbReference>
<evidence type="ECO:0000313" key="14">
    <source>
        <dbReference type="EMBL" id="CAB5036720.1"/>
    </source>
</evidence>
<gene>
    <name evidence="9" type="ORF">UFOPK2658_01959</name>
    <name evidence="10" type="ORF">UFOPK2880_00435</name>
    <name evidence="11" type="ORF">UFOPK3004_00205</name>
    <name evidence="12" type="ORF">UFOPK3304_01682</name>
    <name evidence="13" type="ORF">UFOPK3494_01659</name>
    <name evidence="14" type="ORF">UFOPK4134_01656</name>
</gene>
<evidence type="ECO:0000313" key="9">
    <source>
        <dbReference type="EMBL" id="CAB4735439.1"/>
    </source>
</evidence>
<keyword evidence="5 7" id="KW-1133">Transmembrane helix</keyword>
<feature type="transmembrane region" description="Helical" evidence="7">
    <location>
        <begin position="154"/>
        <end position="178"/>
    </location>
</feature>
<dbReference type="InterPro" id="IPR050171">
    <property type="entry name" value="MFS_Transporters"/>
</dbReference>
<accession>A0A6J7HA57</accession>
<organism evidence="13">
    <name type="scientific">freshwater metagenome</name>
    <dbReference type="NCBI Taxonomy" id="449393"/>
    <lineage>
        <taxon>unclassified sequences</taxon>
        <taxon>metagenomes</taxon>
        <taxon>ecological metagenomes</taxon>
    </lineage>
</organism>
<evidence type="ECO:0000259" key="8">
    <source>
        <dbReference type="PROSITE" id="PS50850"/>
    </source>
</evidence>
<name>A0A6J7HA57_9ZZZZ</name>
<feature type="transmembrane region" description="Helical" evidence="7">
    <location>
        <begin position="48"/>
        <end position="71"/>
    </location>
</feature>
<keyword evidence="2" id="KW-0813">Transport</keyword>
<dbReference type="SUPFAM" id="SSF103473">
    <property type="entry name" value="MFS general substrate transporter"/>
    <property type="match status" value="1"/>
</dbReference>
<evidence type="ECO:0000256" key="5">
    <source>
        <dbReference type="ARBA" id="ARBA00022989"/>
    </source>
</evidence>
<dbReference type="PANTHER" id="PTHR23517">
    <property type="entry name" value="RESISTANCE PROTEIN MDTM, PUTATIVE-RELATED-RELATED"/>
    <property type="match status" value="1"/>
</dbReference>
<evidence type="ECO:0000256" key="6">
    <source>
        <dbReference type="ARBA" id="ARBA00023136"/>
    </source>
</evidence>
<feature type="transmembrane region" description="Helical" evidence="7">
    <location>
        <begin position="113"/>
        <end position="133"/>
    </location>
</feature>
<feature type="transmembrane region" description="Helical" evidence="7">
    <location>
        <begin position="246"/>
        <end position="269"/>
    </location>
</feature>
<dbReference type="InterPro" id="IPR036259">
    <property type="entry name" value="MFS_trans_sf"/>
</dbReference>
<feature type="transmembrane region" description="Helical" evidence="7">
    <location>
        <begin position="190"/>
        <end position="211"/>
    </location>
</feature>
<reference evidence="13" key="1">
    <citation type="submission" date="2020-05" db="EMBL/GenBank/DDBJ databases">
        <authorList>
            <person name="Chiriac C."/>
            <person name="Salcher M."/>
            <person name="Ghai R."/>
            <person name="Kavagutti S V."/>
        </authorList>
    </citation>
    <scope>NUCLEOTIDE SEQUENCE</scope>
</reference>
<dbReference type="EMBL" id="CAEZYH010000156">
    <property type="protein sequence ID" value="CAB4735439.1"/>
    <property type="molecule type" value="Genomic_DNA"/>
</dbReference>
<evidence type="ECO:0000256" key="3">
    <source>
        <dbReference type="ARBA" id="ARBA00022475"/>
    </source>
</evidence>
<dbReference type="EMBL" id="CAFBLJ010000129">
    <property type="protein sequence ID" value="CAB4881424.1"/>
    <property type="molecule type" value="Genomic_DNA"/>
</dbReference>
<evidence type="ECO:0000313" key="11">
    <source>
        <dbReference type="EMBL" id="CAB4793721.1"/>
    </source>
</evidence>
<keyword evidence="4 7" id="KW-0812">Transmembrane</keyword>
<evidence type="ECO:0000256" key="1">
    <source>
        <dbReference type="ARBA" id="ARBA00004651"/>
    </source>
</evidence>
<sequence>MITEIAMGISPVLGRLVDRLHRRTAMAGGLLAISGAATIAAASPSVWIFVLGMLLIAIAKFIFDIGLASWVNDHVEYEKRGRVIGMTETSWALGLLIGVTAMGLVAAASSWRWGYAVGAISVATMAIVVMTRLDGHDVAGSQRSHETVKHKMPLNGYWIFGAMFFLMAASQTLFVTFGSWLEDQFGFTEAGISAVVFGLGAFELLASVTSARRTDTWGKERSAIFGAALIFPAGLLLTIGHNNQVIGLILLGIYLLGFEFSIVSMLPLAANLIPASPGRGLGIVLAGGTLGRASMSLIATAAYDKFGINVPAFIGAICAAGMIGCIVAYGRTTPSNV</sequence>